<dbReference type="InterPro" id="IPR036770">
    <property type="entry name" value="Ankyrin_rpt-contain_sf"/>
</dbReference>
<feature type="region of interest" description="Disordered" evidence="5">
    <location>
        <begin position="728"/>
        <end position="792"/>
    </location>
</feature>
<proteinExistence type="inferred from homology"/>
<feature type="repeat" description="ANK" evidence="4">
    <location>
        <begin position="357"/>
        <end position="389"/>
    </location>
</feature>
<dbReference type="Pfam" id="PF00023">
    <property type="entry name" value="Ank"/>
    <property type="match status" value="2"/>
</dbReference>
<dbReference type="PANTHER" id="PTHR24136:SF15">
    <property type="entry name" value="ANK_REP_REGION DOMAIN-CONTAINING PROTEIN"/>
    <property type="match status" value="1"/>
</dbReference>
<evidence type="ECO:0000313" key="6">
    <source>
        <dbReference type="EMBL" id="KAK3264699.1"/>
    </source>
</evidence>
<reference evidence="6 7" key="1">
    <citation type="journal article" date="2015" name="Genome Biol. Evol.">
        <title>Comparative Genomics of a Bacterivorous Green Alga Reveals Evolutionary Causalities and Consequences of Phago-Mixotrophic Mode of Nutrition.</title>
        <authorList>
            <person name="Burns J.A."/>
            <person name="Paasch A."/>
            <person name="Narechania A."/>
            <person name="Kim E."/>
        </authorList>
    </citation>
    <scope>NUCLEOTIDE SEQUENCE [LARGE SCALE GENOMIC DNA]</scope>
    <source>
        <strain evidence="6 7">PLY_AMNH</strain>
    </source>
</reference>
<dbReference type="GO" id="GO:0045732">
    <property type="term" value="P:positive regulation of protein catabolic process"/>
    <property type="evidence" value="ECO:0007669"/>
    <property type="project" value="TreeGrafter"/>
</dbReference>
<evidence type="ECO:0000256" key="3">
    <source>
        <dbReference type="ARBA" id="ARBA00023043"/>
    </source>
</evidence>
<feature type="region of interest" description="Disordered" evidence="5">
    <location>
        <begin position="1112"/>
        <end position="1140"/>
    </location>
</feature>
<feature type="repeat" description="ANK" evidence="4">
    <location>
        <begin position="324"/>
        <end position="356"/>
    </location>
</feature>
<evidence type="ECO:0000256" key="2">
    <source>
        <dbReference type="ARBA" id="ARBA00022737"/>
    </source>
</evidence>
<feature type="repeat" description="ANK" evidence="4">
    <location>
        <begin position="127"/>
        <end position="153"/>
    </location>
</feature>
<feature type="repeat" description="ANK" evidence="4">
    <location>
        <begin position="403"/>
        <end position="435"/>
    </location>
</feature>
<sequence>MELQLAILSLSGLSPCSARYPFFATSSSLGSFRNWSSECTTSRRTLSLSILCKDGRKKSRKASNAAPAAPQGFGSPRREAASPVKNRAPNRRSPKVLEMIEAASLGLDDKLRRLLERGMDPNAASPKGLTALFLAAQNEHLGCVQILLDAGANPSLVCLIKDRSLQKPRGKSVLGEAAFNGNIRLLKLLLEAGADPNPDIPHGGKSPLSYAASECNVEAAELLLAHGASVTRLSHTGLDCLSIVGAGWKPSRLSSQKVAPSQLKEAHASLYQMVKLLLEAGADPKYVPPRMLPKLYWAAWYNVVDVLTLLIQAGVDVNLQEQRYGETALLAAVQKKQYDTVTLLLNAGADVNLAGFDTTTPLYHAVVSKDEQLVQMLLEAGADTSMQFMFGDPKRYGIPREPMRGTAIHLAAIDAHCGIVELLLQYGADATERVEGGAWEKDGWDALSMILFDTTLVETWEGGPESGDTGESEKAERLHEIETAALLLISHGAPTRGRIQGLAREHGFQACLAKVEASGYLQRACKNAAGFLGTESALQLENAERFGAPLRETGGRPKWVKGAWVDIPQHLRRNVNRSKAVAAEFREERAPHSWQNKARSSLQAAERMAQVANGWSAPALAKPELADEEDEDEEVDRNFTSGMRALSGYLARTDHVLLQDMSRMEFSWHMLELLQSQLAASPAFRNQARKLLSAHRKRLAASAVKKAAERLSQAAAEDAKARLKLEMAQGGRAKSDAQVMQEDAMEKRANQREKAKKAEQHMLEAAAELEETAQDAESASHEQRQVTKRTGSGFERECMVAVMRAYSVDGDRTAAPAAEVDPMAATTAGSASRMASDGGSAANEMSHRGESSDRAGSSGDAGACEETRRSESGSPDGVPGTAPASGDVRFGHVEGSGGGGQQQMGELREKRLLRNVRLNQRSEIDMLLVSVRRPAMITGEGSGSPLLVFQDVEVLAVVECKWRPDDLGEAFHKYQKLLAWCCGDRRGYLPRHFKCTAHPTGHFGEPSVWRGSDNAEYHFSKESFRHFHRDEELGYYIAGLVFATRARKLTGITSHAKHKLLPQVAAQALMALSPARADAALSLAALEVAPELGQRALVAVADTMRWFTKSGMTKTKVRPAEQPEHNGESPNETDGKMQRSAAATVLQMYSQREEWAEQILFVRT</sequence>
<feature type="region of interest" description="Disordered" evidence="5">
    <location>
        <begin position="59"/>
        <end position="91"/>
    </location>
</feature>
<feature type="repeat" description="ANK" evidence="4">
    <location>
        <begin position="169"/>
        <end position="197"/>
    </location>
</feature>
<dbReference type="Pfam" id="PF12796">
    <property type="entry name" value="Ank_2"/>
    <property type="match status" value="2"/>
</dbReference>
<dbReference type="PROSITE" id="PS50297">
    <property type="entry name" value="ANK_REP_REGION"/>
    <property type="match status" value="6"/>
</dbReference>
<dbReference type="PROSITE" id="PS50088">
    <property type="entry name" value="ANK_REPEAT"/>
    <property type="match status" value="6"/>
</dbReference>
<dbReference type="InterPro" id="IPR002110">
    <property type="entry name" value="Ankyrin_rpt"/>
</dbReference>
<evidence type="ECO:0000256" key="5">
    <source>
        <dbReference type="SAM" id="MobiDB-lite"/>
    </source>
</evidence>
<comment type="caution">
    <text evidence="6">The sequence shown here is derived from an EMBL/GenBank/DDBJ whole genome shotgun (WGS) entry which is preliminary data.</text>
</comment>
<dbReference type="EMBL" id="LGRX02014402">
    <property type="protein sequence ID" value="KAK3264699.1"/>
    <property type="molecule type" value="Genomic_DNA"/>
</dbReference>
<dbReference type="AlphaFoldDB" id="A0AAE0FRR3"/>
<protein>
    <submittedName>
        <fullName evidence="6">Uncharacterized protein</fullName>
    </submittedName>
</protein>
<comment type="similarity">
    <text evidence="1">Belongs to the ankyrin SOCS box (ASB) family.</text>
</comment>
<dbReference type="SMART" id="SM00248">
    <property type="entry name" value="ANK"/>
    <property type="match status" value="7"/>
</dbReference>
<dbReference type="Gene3D" id="1.25.40.20">
    <property type="entry name" value="Ankyrin repeat-containing domain"/>
    <property type="match status" value="2"/>
</dbReference>
<feature type="repeat" description="ANK" evidence="4">
    <location>
        <begin position="203"/>
        <end position="235"/>
    </location>
</feature>
<keyword evidence="2" id="KW-0677">Repeat</keyword>
<evidence type="ECO:0000256" key="4">
    <source>
        <dbReference type="PROSITE-ProRule" id="PRU00023"/>
    </source>
</evidence>
<dbReference type="InterPro" id="IPR051573">
    <property type="entry name" value="Ankyrin-SOCS_box_domain"/>
</dbReference>
<feature type="region of interest" description="Disordered" evidence="5">
    <location>
        <begin position="819"/>
        <end position="906"/>
    </location>
</feature>
<gene>
    <name evidence="6" type="ORF">CYMTET_26579</name>
</gene>
<dbReference type="GO" id="GO:0016567">
    <property type="term" value="P:protein ubiquitination"/>
    <property type="evidence" value="ECO:0007669"/>
    <property type="project" value="TreeGrafter"/>
</dbReference>
<organism evidence="6 7">
    <name type="scientific">Cymbomonas tetramitiformis</name>
    <dbReference type="NCBI Taxonomy" id="36881"/>
    <lineage>
        <taxon>Eukaryota</taxon>
        <taxon>Viridiplantae</taxon>
        <taxon>Chlorophyta</taxon>
        <taxon>Pyramimonadophyceae</taxon>
        <taxon>Pyramimonadales</taxon>
        <taxon>Pyramimonadaceae</taxon>
        <taxon>Cymbomonas</taxon>
    </lineage>
</organism>
<accession>A0AAE0FRR3</accession>
<dbReference type="Proteomes" id="UP001190700">
    <property type="component" value="Unassembled WGS sequence"/>
</dbReference>
<evidence type="ECO:0000256" key="1">
    <source>
        <dbReference type="ARBA" id="ARBA00005949"/>
    </source>
</evidence>
<keyword evidence="7" id="KW-1185">Reference proteome</keyword>
<keyword evidence="3 4" id="KW-0040">ANK repeat</keyword>
<dbReference type="SUPFAM" id="SSF48403">
    <property type="entry name" value="Ankyrin repeat"/>
    <property type="match status" value="1"/>
</dbReference>
<feature type="compositionally biased region" description="Basic and acidic residues" evidence="5">
    <location>
        <begin position="1118"/>
        <end position="1137"/>
    </location>
</feature>
<feature type="compositionally biased region" description="Basic and acidic residues" evidence="5">
    <location>
        <begin position="744"/>
        <end position="762"/>
    </location>
</feature>
<name>A0AAE0FRR3_9CHLO</name>
<evidence type="ECO:0000313" key="7">
    <source>
        <dbReference type="Proteomes" id="UP001190700"/>
    </source>
</evidence>
<dbReference type="PANTHER" id="PTHR24136">
    <property type="entry name" value="SOWAH (DROSOPHILA) HOMOLOG"/>
    <property type="match status" value="1"/>
</dbReference>